<evidence type="ECO:0000256" key="1">
    <source>
        <dbReference type="SAM" id="MobiDB-lite"/>
    </source>
</evidence>
<feature type="transmembrane region" description="Helical" evidence="2">
    <location>
        <begin position="89"/>
        <end position="111"/>
    </location>
</feature>
<feature type="compositionally biased region" description="Gly residues" evidence="1">
    <location>
        <begin position="13"/>
        <end position="23"/>
    </location>
</feature>
<feature type="transmembrane region" description="Helical" evidence="2">
    <location>
        <begin position="131"/>
        <end position="153"/>
    </location>
</feature>
<keyword evidence="2" id="KW-0472">Membrane</keyword>
<feature type="domain" description="DUF6542" evidence="3">
    <location>
        <begin position="37"/>
        <end position="154"/>
    </location>
</feature>
<evidence type="ECO:0000259" key="3">
    <source>
        <dbReference type="Pfam" id="PF20177"/>
    </source>
</evidence>
<proteinExistence type="predicted"/>
<keyword evidence="2" id="KW-0812">Transmembrane</keyword>
<dbReference type="EMBL" id="JBEZFP010000030">
    <property type="protein sequence ID" value="MEU8134698.1"/>
    <property type="molecule type" value="Genomic_DNA"/>
</dbReference>
<sequence>MTSGRGRVRQSPGGPGGRPGPGNGRPAQRRRPAAATGLTAPGALVVASGVTLVGGVLDRMLTGTLGAPFAVVFLATCAVVAAKTRMRDLAAAVIAPPLAFALTILALSLFFPSDNGEGFVVRTMLDMFTALTFKAGVLWSGTALAAAIALVRFRADREATRRRSAGGGPQAPGGPRRP</sequence>
<evidence type="ECO:0000313" key="4">
    <source>
        <dbReference type="EMBL" id="MEU8134698.1"/>
    </source>
</evidence>
<gene>
    <name evidence="4" type="ORF">AB0C36_14430</name>
</gene>
<accession>A0ABV3DG22</accession>
<name>A0ABV3DG22_9ACTN</name>
<keyword evidence="2" id="KW-1133">Transmembrane helix</keyword>
<protein>
    <submittedName>
        <fullName evidence="4">DUF6542 domain-containing protein</fullName>
    </submittedName>
</protein>
<evidence type="ECO:0000256" key="2">
    <source>
        <dbReference type="SAM" id="Phobius"/>
    </source>
</evidence>
<feature type="region of interest" description="Disordered" evidence="1">
    <location>
        <begin position="1"/>
        <end position="34"/>
    </location>
</feature>
<keyword evidence="5" id="KW-1185">Reference proteome</keyword>
<feature type="transmembrane region" description="Helical" evidence="2">
    <location>
        <begin position="63"/>
        <end position="82"/>
    </location>
</feature>
<reference evidence="4 5" key="1">
    <citation type="submission" date="2024-06" db="EMBL/GenBank/DDBJ databases">
        <title>The Natural Products Discovery Center: Release of the First 8490 Sequenced Strains for Exploring Actinobacteria Biosynthetic Diversity.</title>
        <authorList>
            <person name="Kalkreuter E."/>
            <person name="Kautsar S.A."/>
            <person name="Yang D."/>
            <person name="Bader C.D."/>
            <person name="Teijaro C.N."/>
            <person name="Fluegel L."/>
            <person name="Davis C.M."/>
            <person name="Simpson J.R."/>
            <person name="Lauterbach L."/>
            <person name="Steele A.D."/>
            <person name="Gui C."/>
            <person name="Meng S."/>
            <person name="Li G."/>
            <person name="Viehrig K."/>
            <person name="Ye F."/>
            <person name="Su P."/>
            <person name="Kiefer A.F."/>
            <person name="Nichols A."/>
            <person name="Cepeda A.J."/>
            <person name="Yan W."/>
            <person name="Fan B."/>
            <person name="Jiang Y."/>
            <person name="Adhikari A."/>
            <person name="Zheng C.-J."/>
            <person name="Schuster L."/>
            <person name="Cowan T.M."/>
            <person name="Smanski M.J."/>
            <person name="Chevrette M.G."/>
            <person name="De Carvalho L.P.S."/>
            <person name="Shen B."/>
        </authorList>
    </citation>
    <scope>NUCLEOTIDE SEQUENCE [LARGE SCALE GENOMIC DNA]</scope>
    <source>
        <strain evidence="4 5">NPDC048946</strain>
    </source>
</reference>
<dbReference type="InterPro" id="IPR046672">
    <property type="entry name" value="DUF6542"/>
</dbReference>
<dbReference type="Pfam" id="PF20177">
    <property type="entry name" value="DUF6542"/>
    <property type="match status" value="1"/>
</dbReference>
<evidence type="ECO:0000313" key="5">
    <source>
        <dbReference type="Proteomes" id="UP001551482"/>
    </source>
</evidence>
<feature type="transmembrane region" description="Helical" evidence="2">
    <location>
        <begin position="33"/>
        <end position="57"/>
    </location>
</feature>
<dbReference type="Proteomes" id="UP001551482">
    <property type="component" value="Unassembled WGS sequence"/>
</dbReference>
<comment type="caution">
    <text evidence="4">The sequence shown here is derived from an EMBL/GenBank/DDBJ whole genome shotgun (WGS) entry which is preliminary data.</text>
</comment>
<dbReference type="RefSeq" id="WP_358353582.1">
    <property type="nucleotide sequence ID" value="NZ_JBEZFP010000030.1"/>
</dbReference>
<organism evidence="4 5">
    <name type="scientific">Streptodolium elevatio</name>
    <dbReference type="NCBI Taxonomy" id="3157996"/>
    <lineage>
        <taxon>Bacteria</taxon>
        <taxon>Bacillati</taxon>
        <taxon>Actinomycetota</taxon>
        <taxon>Actinomycetes</taxon>
        <taxon>Kitasatosporales</taxon>
        <taxon>Streptomycetaceae</taxon>
        <taxon>Streptodolium</taxon>
    </lineage>
</organism>